<proteinExistence type="predicted"/>
<dbReference type="Pfam" id="PF23173">
    <property type="entry name" value="bHLH_SAC51"/>
    <property type="match status" value="1"/>
</dbReference>
<dbReference type="SUPFAM" id="SSF47459">
    <property type="entry name" value="HLH, helix-loop-helix DNA-binding domain"/>
    <property type="match status" value="1"/>
</dbReference>
<feature type="compositionally biased region" description="Acidic residues" evidence="5">
    <location>
        <begin position="262"/>
        <end position="278"/>
    </location>
</feature>
<sequence>MVSQAAGQTRFRELKYENGIAGKPTIIVKVVACFKPMEDCQKLLVSEYIADNSTSHLEVHQTWPYPQNSALQLPDLNCMNSSLDPGQPECLPTNINPGTCMFPENVSLPGFAAPGLAKLKTGQTNGANMLLKMFPSHFQTLVPNTLSYLEEKQSAFTCGFTREAMPNATLGSLQKGLLVFDQSGNGTQLLYSSVFPSVLSPPVVTRNPGSGFGLPEEQAVKIGQFNPVNPIFSEDSDENHICVDESEMHEDTDEINALLYSDEDDGYSDDDDDDDEVMSTDHSPIANEGSYKKHERIEMITEEIATSDSSNKRQKLLDGGYNKSSEVVTACLVKLEGSNEYDHDAESSYVDGQTQREEEEGFISGNERSRKGKIRETLRILESIIPGVKGKDPLLVLDEAVDFLQSLKLKAKALGV</sequence>
<protein>
    <recommendedName>
        <fullName evidence="6">BHLH domain-containing protein</fullName>
    </recommendedName>
</protein>
<dbReference type="GO" id="GO:0005634">
    <property type="term" value="C:nucleus"/>
    <property type="evidence" value="ECO:0007669"/>
    <property type="project" value="UniProtKB-SubCell"/>
</dbReference>
<evidence type="ECO:0000256" key="1">
    <source>
        <dbReference type="ARBA" id="ARBA00004123"/>
    </source>
</evidence>
<dbReference type="OrthoDB" id="777433at2759"/>
<dbReference type="InterPro" id="IPR011598">
    <property type="entry name" value="bHLH_dom"/>
</dbReference>
<keyword evidence="8" id="KW-1185">Reference proteome</keyword>
<keyword evidence="2" id="KW-0805">Transcription regulation</keyword>
<dbReference type="AlphaFoldDB" id="A0A5C7HB09"/>
<organism evidence="7 8">
    <name type="scientific">Acer yangbiense</name>
    <dbReference type="NCBI Taxonomy" id="1000413"/>
    <lineage>
        <taxon>Eukaryota</taxon>
        <taxon>Viridiplantae</taxon>
        <taxon>Streptophyta</taxon>
        <taxon>Embryophyta</taxon>
        <taxon>Tracheophyta</taxon>
        <taxon>Spermatophyta</taxon>
        <taxon>Magnoliopsida</taxon>
        <taxon>eudicotyledons</taxon>
        <taxon>Gunneridae</taxon>
        <taxon>Pentapetalae</taxon>
        <taxon>rosids</taxon>
        <taxon>malvids</taxon>
        <taxon>Sapindales</taxon>
        <taxon>Sapindaceae</taxon>
        <taxon>Hippocastanoideae</taxon>
        <taxon>Acereae</taxon>
        <taxon>Acer</taxon>
    </lineage>
</organism>
<evidence type="ECO:0000256" key="5">
    <source>
        <dbReference type="SAM" id="MobiDB-lite"/>
    </source>
</evidence>
<feature type="domain" description="BHLH" evidence="6">
    <location>
        <begin position="358"/>
        <end position="407"/>
    </location>
</feature>
<dbReference type="PANTHER" id="PTHR36066:SF8">
    <property type="entry name" value="TRANSCRIPTION FACTOR SAC51"/>
    <property type="match status" value="1"/>
</dbReference>
<gene>
    <name evidence="7" type="ORF">EZV62_019245</name>
</gene>
<evidence type="ECO:0000313" key="8">
    <source>
        <dbReference type="Proteomes" id="UP000323000"/>
    </source>
</evidence>
<reference evidence="8" key="1">
    <citation type="journal article" date="2019" name="Gigascience">
        <title>De novo genome assembly of the endangered Acer yangbiense, a plant species with extremely small populations endemic to Yunnan Province, China.</title>
        <authorList>
            <person name="Yang J."/>
            <person name="Wariss H.M."/>
            <person name="Tao L."/>
            <person name="Zhang R."/>
            <person name="Yun Q."/>
            <person name="Hollingsworth P."/>
            <person name="Dao Z."/>
            <person name="Luo G."/>
            <person name="Guo H."/>
            <person name="Ma Y."/>
            <person name="Sun W."/>
        </authorList>
    </citation>
    <scope>NUCLEOTIDE SEQUENCE [LARGE SCALE GENOMIC DNA]</scope>
    <source>
        <strain evidence="8">cv. Malutang</strain>
    </source>
</reference>
<dbReference type="PROSITE" id="PS50888">
    <property type="entry name" value="BHLH"/>
    <property type="match status" value="1"/>
</dbReference>
<evidence type="ECO:0000256" key="3">
    <source>
        <dbReference type="ARBA" id="ARBA00023163"/>
    </source>
</evidence>
<dbReference type="Proteomes" id="UP000323000">
    <property type="component" value="Chromosome 9"/>
</dbReference>
<evidence type="ECO:0000256" key="2">
    <source>
        <dbReference type="ARBA" id="ARBA00023015"/>
    </source>
</evidence>
<dbReference type="InterPro" id="IPR036638">
    <property type="entry name" value="HLH_DNA-bd_sf"/>
</dbReference>
<dbReference type="CDD" id="cd18917">
    <property type="entry name" value="bHLH_AtSAC51_like"/>
    <property type="match status" value="1"/>
</dbReference>
<comment type="subcellular location">
    <subcellularLocation>
        <location evidence="1">Nucleus</location>
    </subcellularLocation>
</comment>
<keyword evidence="3" id="KW-0804">Transcription</keyword>
<feature type="region of interest" description="Disordered" evidence="5">
    <location>
        <begin position="262"/>
        <end position="287"/>
    </location>
</feature>
<dbReference type="InterPro" id="IPR037546">
    <property type="entry name" value="SAC51-like"/>
</dbReference>
<dbReference type="EMBL" id="VAHF01000009">
    <property type="protein sequence ID" value="TXG53989.1"/>
    <property type="molecule type" value="Genomic_DNA"/>
</dbReference>
<comment type="caution">
    <text evidence="7">The sequence shown here is derived from an EMBL/GenBank/DDBJ whole genome shotgun (WGS) entry which is preliminary data.</text>
</comment>
<evidence type="ECO:0000256" key="4">
    <source>
        <dbReference type="ARBA" id="ARBA00023242"/>
    </source>
</evidence>
<name>A0A5C7HB09_9ROSI</name>
<evidence type="ECO:0000313" key="7">
    <source>
        <dbReference type="EMBL" id="TXG53989.1"/>
    </source>
</evidence>
<feature type="region of interest" description="Disordered" evidence="5">
    <location>
        <begin position="343"/>
        <end position="368"/>
    </location>
</feature>
<accession>A0A5C7HB09</accession>
<dbReference type="GO" id="GO:0046983">
    <property type="term" value="F:protein dimerization activity"/>
    <property type="evidence" value="ECO:0007669"/>
    <property type="project" value="InterPro"/>
</dbReference>
<keyword evidence="4" id="KW-0539">Nucleus</keyword>
<dbReference type="PANTHER" id="PTHR36066">
    <property type="entry name" value="TRANSCRIPTION FACTOR BHLH145"/>
    <property type="match status" value="1"/>
</dbReference>
<evidence type="ECO:0000259" key="6">
    <source>
        <dbReference type="PROSITE" id="PS50888"/>
    </source>
</evidence>